<proteinExistence type="predicted"/>
<dbReference type="Proteomes" id="UP000076154">
    <property type="component" value="Unassembled WGS sequence"/>
</dbReference>
<reference evidence="1" key="1">
    <citation type="submission" date="2018-04" db="EMBL/GenBank/DDBJ databases">
        <title>Whole genome sequencing of Hypsizygus marmoreus.</title>
        <authorList>
            <person name="Choi I.-G."/>
            <person name="Min B."/>
            <person name="Kim J.-G."/>
            <person name="Kim S."/>
            <person name="Oh Y.-L."/>
            <person name="Kong W.-S."/>
            <person name="Park H."/>
            <person name="Jeong J."/>
            <person name="Song E.-S."/>
        </authorList>
    </citation>
    <scope>NUCLEOTIDE SEQUENCE [LARGE SCALE GENOMIC DNA]</scope>
    <source>
        <strain evidence="1">51987-8</strain>
    </source>
</reference>
<name>A0A369JUF5_HYPMA</name>
<keyword evidence="2" id="KW-1185">Reference proteome</keyword>
<protein>
    <submittedName>
        <fullName evidence="1">Uncharacterized protein</fullName>
    </submittedName>
</protein>
<dbReference type="GO" id="GO:0005739">
    <property type="term" value="C:mitochondrion"/>
    <property type="evidence" value="ECO:0007669"/>
    <property type="project" value="InterPro"/>
</dbReference>
<dbReference type="PANTHER" id="PTHR34561:SF1">
    <property type="entry name" value="NADH DEHYDROGENASE [UBIQUINONE] 1 ALPHA SUBCOMPLEX ASSEMBLY FACTOR 8"/>
    <property type="match status" value="1"/>
</dbReference>
<sequence>MTALKAATSQQTTPLRQLALHSTSTCASEASVYGKCIVATYTDVKKDICKEEFAKFGECLRKAMKRKW</sequence>
<dbReference type="PANTHER" id="PTHR34561">
    <property type="entry name" value="NADH DEHYDROGENASE [UBIQUINONE] 1 ALPHA SUBCOMPLEX ASSEMBLY FACTOR 8"/>
    <property type="match status" value="1"/>
</dbReference>
<dbReference type="InterPro" id="IPR034595">
    <property type="entry name" value="NDUFAF8"/>
</dbReference>
<accession>A0A369JUF5</accession>
<comment type="caution">
    <text evidence="1">The sequence shown here is derived from an EMBL/GenBank/DDBJ whole genome shotgun (WGS) entry which is preliminary data.</text>
</comment>
<gene>
    <name evidence="1" type="ORF">Hypma_007859</name>
</gene>
<evidence type="ECO:0000313" key="2">
    <source>
        <dbReference type="Proteomes" id="UP000076154"/>
    </source>
</evidence>
<dbReference type="AlphaFoldDB" id="A0A369JUF5"/>
<dbReference type="EMBL" id="LUEZ02000041">
    <property type="protein sequence ID" value="RDB24992.1"/>
    <property type="molecule type" value="Genomic_DNA"/>
</dbReference>
<dbReference type="GO" id="GO:0032981">
    <property type="term" value="P:mitochondrial respiratory chain complex I assembly"/>
    <property type="evidence" value="ECO:0007669"/>
    <property type="project" value="InterPro"/>
</dbReference>
<dbReference type="InParanoid" id="A0A369JUF5"/>
<evidence type="ECO:0000313" key="1">
    <source>
        <dbReference type="EMBL" id="RDB24992.1"/>
    </source>
</evidence>
<organism evidence="1 2">
    <name type="scientific">Hypsizygus marmoreus</name>
    <name type="common">White beech mushroom</name>
    <name type="synonym">Agaricus marmoreus</name>
    <dbReference type="NCBI Taxonomy" id="39966"/>
    <lineage>
        <taxon>Eukaryota</taxon>
        <taxon>Fungi</taxon>
        <taxon>Dikarya</taxon>
        <taxon>Basidiomycota</taxon>
        <taxon>Agaricomycotina</taxon>
        <taxon>Agaricomycetes</taxon>
        <taxon>Agaricomycetidae</taxon>
        <taxon>Agaricales</taxon>
        <taxon>Tricholomatineae</taxon>
        <taxon>Lyophyllaceae</taxon>
        <taxon>Hypsizygus</taxon>
    </lineage>
</organism>
<dbReference type="OrthoDB" id="3821113at2759"/>